<evidence type="ECO:0000313" key="4">
    <source>
        <dbReference type="EMBL" id="CAB4592871.1"/>
    </source>
</evidence>
<protein>
    <submittedName>
        <fullName evidence="4">Unannotated protein</fullName>
    </submittedName>
</protein>
<dbReference type="Pfam" id="PF02729">
    <property type="entry name" value="OTCace_N"/>
    <property type="match status" value="1"/>
</dbReference>
<evidence type="ECO:0000259" key="2">
    <source>
        <dbReference type="Pfam" id="PF00185"/>
    </source>
</evidence>
<dbReference type="AlphaFoldDB" id="A0A6J6FVS6"/>
<evidence type="ECO:0000259" key="3">
    <source>
        <dbReference type="Pfam" id="PF02729"/>
    </source>
</evidence>
<dbReference type="InterPro" id="IPR002292">
    <property type="entry name" value="Orn/put_carbamltrans"/>
</dbReference>
<dbReference type="InterPro" id="IPR036901">
    <property type="entry name" value="Asp/Orn_carbamoylTrfase_sf"/>
</dbReference>
<dbReference type="GO" id="GO:0019240">
    <property type="term" value="P:citrulline biosynthetic process"/>
    <property type="evidence" value="ECO:0007669"/>
    <property type="project" value="TreeGrafter"/>
</dbReference>
<dbReference type="SUPFAM" id="SSF53671">
    <property type="entry name" value="Aspartate/ornithine carbamoyltransferase"/>
    <property type="match status" value="1"/>
</dbReference>
<reference evidence="4" key="1">
    <citation type="submission" date="2020-05" db="EMBL/GenBank/DDBJ databases">
        <authorList>
            <person name="Chiriac C."/>
            <person name="Salcher M."/>
            <person name="Ghai R."/>
            <person name="Kavagutti S V."/>
        </authorList>
    </citation>
    <scope>NUCLEOTIDE SEQUENCE</scope>
</reference>
<sequence length="305" mass="33059">MKHLLNITDLDTDEIHQVLELAQRQPSSLGYPLRSSEGTPIGAALIFEKPSNRTRHSMEIAVVQLGGHPIYTRGEEVGLDTREPVEDVAQIMSGYHGLIAARVFKHGIVERLARASSVPVINMLSDFSHPLQGLADALTMVQEFGSLGGKTVAYVGDYNNVARSLGEICVILGAHYRLACPEGYDASSDELQRISSLGSGSIEQSSRPQEIVAGAHAVHTDTWVSMGQEAEKAQRLEIFGAFSVTTQMMALTASDSIFMHCLPAYRGYEVASEVIDGSASRVIQQGHNRLHASRGVIAHMLGVKR</sequence>
<dbReference type="GO" id="GO:0004585">
    <property type="term" value="F:ornithine carbamoyltransferase activity"/>
    <property type="evidence" value="ECO:0007669"/>
    <property type="project" value="TreeGrafter"/>
</dbReference>
<dbReference type="PANTHER" id="PTHR45753:SF3">
    <property type="entry name" value="ORNITHINE TRANSCARBAMYLASE, MITOCHONDRIAL"/>
    <property type="match status" value="1"/>
</dbReference>
<evidence type="ECO:0000256" key="1">
    <source>
        <dbReference type="ARBA" id="ARBA00022679"/>
    </source>
</evidence>
<dbReference type="InterPro" id="IPR006132">
    <property type="entry name" value="Asp/Orn_carbamoyltranf_P-bd"/>
</dbReference>
<organism evidence="4">
    <name type="scientific">freshwater metagenome</name>
    <dbReference type="NCBI Taxonomy" id="449393"/>
    <lineage>
        <taxon>unclassified sequences</taxon>
        <taxon>metagenomes</taxon>
        <taxon>ecological metagenomes</taxon>
    </lineage>
</organism>
<feature type="domain" description="Aspartate/ornithine carbamoyltransferase carbamoyl-P binding" evidence="3">
    <location>
        <begin position="2"/>
        <end position="141"/>
    </location>
</feature>
<dbReference type="InterPro" id="IPR006131">
    <property type="entry name" value="Asp_carbamoyltransf_Asp/Orn-bd"/>
</dbReference>
<dbReference type="PRINTS" id="PR00102">
    <property type="entry name" value="OTCASE"/>
</dbReference>
<dbReference type="GO" id="GO:0042450">
    <property type="term" value="P:L-arginine biosynthetic process via ornithine"/>
    <property type="evidence" value="ECO:0007669"/>
    <property type="project" value="TreeGrafter"/>
</dbReference>
<keyword evidence="1" id="KW-0808">Transferase</keyword>
<dbReference type="PANTHER" id="PTHR45753">
    <property type="entry name" value="ORNITHINE CARBAMOYLTRANSFERASE, MITOCHONDRIAL"/>
    <property type="match status" value="1"/>
</dbReference>
<dbReference type="GO" id="GO:0016597">
    <property type="term" value="F:amino acid binding"/>
    <property type="evidence" value="ECO:0007669"/>
    <property type="project" value="InterPro"/>
</dbReference>
<gene>
    <name evidence="4" type="ORF">UFOPK1820_00250</name>
</gene>
<accession>A0A6J6FVS6</accession>
<dbReference type="PRINTS" id="PR00100">
    <property type="entry name" value="AOTCASE"/>
</dbReference>
<proteinExistence type="predicted"/>
<dbReference type="Pfam" id="PF00185">
    <property type="entry name" value="OTCace"/>
    <property type="match status" value="1"/>
</dbReference>
<name>A0A6J6FVS6_9ZZZZ</name>
<dbReference type="EMBL" id="CAEZUK010000024">
    <property type="protein sequence ID" value="CAB4592871.1"/>
    <property type="molecule type" value="Genomic_DNA"/>
</dbReference>
<dbReference type="FunFam" id="3.40.50.1370:FF:000008">
    <property type="entry name" value="Ornithine carbamoyltransferase"/>
    <property type="match status" value="1"/>
</dbReference>
<dbReference type="NCBIfam" id="NF001986">
    <property type="entry name" value="PRK00779.1"/>
    <property type="match status" value="1"/>
</dbReference>
<feature type="domain" description="Aspartate/ornithine carbamoyltransferase Asp/Orn-binding" evidence="2">
    <location>
        <begin position="149"/>
        <end position="299"/>
    </location>
</feature>
<dbReference type="Gene3D" id="3.40.50.1370">
    <property type="entry name" value="Aspartate/ornithine carbamoyltransferase"/>
    <property type="match status" value="2"/>
</dbReference>
<dbReference type="InterPro" id="IPR006130">
    <property type="entry name" value="Asp/Orn_carbamoylTrfase"/>
</dbReference>
<dbReference type="NCBIfam" id="TIGR00658">
    <property type="entry name" value="orni_carb_tr"/>
    <property type="match status" value="1"/>
</dbReference>